<proteinExistence type="predicted"/>
<feature type="non-terminal residue" evidence="2">
    <location>
        <position position="184"/>
    </location>
</feature>
<sequence length="184" mass="21254">MAIIQWHAEQEEKEPKADYSEDFIGEELADLQADMAGMITPSWTSNLPSNLGDVSCGKLKADHWCLLAKMYLLASLIWLWAQMDDNDTDPKSLLEVTMLLFLAISIVTGHSTSKSKAQLYLQHYQAYISRVKELYPDYAFHPNHHMAFHLAEYLEMYGPVHSWWTFPFERMIGMLQQIPTNNKI</sequence>
<feature type="transmembrane region" description="Helical" evidence="1">
    <location>
        <begin position="64"/>
        <end position="81"/>
    </location>
</feature>
<evidence type="ECO:0008006" key="4">
    <source>
        <dbReference type="Google" id="ProtNLM"/>
    </source>
</evidence>
<dbReference type="AlphaFoldDB" id="A0A5C3KBW0"/>
<keyword evidence="1" id="KW-0812">Transmembrane</keyword>
<keyword evidence="3" id="KW-1185">Reference proteome</keyword>
<dbReference type="PANTHER" id="PTHR46579">
    <property type="entry name" value="F5/8 TYPE C DOMAIN-CONTAINING PROTEIN-RELATED"/>
    <property type="match status" value="1"/>
</dbReference>
<dbReference type="OrthoDB" id="3247418at2759"/>
<keyword evidence="1" id="KW-1133">Transmembrane helix</keyword>
<dbReference type="PANTHER" id="PTHR46579:SF1">
    <property type="entry name" value="F5_8 TYPE C DOMAIN-CONTAINING PROTEIN"/>
    <property type="match status" value="1"/>
</dbReference>
<organism evidence="2 3">
    <name type="scientific">Coprinopsis marcescibilis</name>
    <name type="common">Agaric fungus</name>
    <name type="synonym">Psathyrella marcescibilis</name>
    <dbReference type="NCBI Taxonomy" id="230819"/>
    <lineage>
        <taxon>Eukaryota</taxon>
        <taxon>Fungi</taxon>
        <taxon>Dikarya</taxon>
        <taxon>Basidiomycota</taxon>
        <taxon>Agaricomycotina</taxon>
        <taxon>Agaricomycetes</taxon>
        <taxon>Agaricomycetidae</taxon>
        <taxon>Agaricales</taxon>
        <taxon>Agaricineae</taxon>
        <taxon>Psathyrellaceae</taxon>
        <taxon>Coprinopsis</taxon>
    </lineage>
</organism>
<dbReference type="EMBL" id="ML210493">
    <property type="protein sequence ID" value="TFK17549.1"/>
    <property type="molecule type" value="Genomic_DNA"/>
</dbReference>
<feature type="transmembrane region" description="Helical" evidence="1">
    <location>
        <begin position="93"/>
        <end position="112"/>
    </location>
</feature>
<evidence type="ECO:0000256" key="1">
    <source>
        <dbReference type="SAM" id="Phobius"/>
    </source>
</evidence>
<accession>A0A5C3KBW0</accession>
<name>A0A5C3KBW0_COPMA</name>
<dbReference type="Proteomes" id="UP000307440">
    <property type="component" value="Unassembled WGS sequence"/>
</dbReference>
<gene>
    <name evidence="2" type="ORF">FA15DRAFT_604854</name>
</gene>
<dbReference type="STRING" id="230819.A0A5C3KBW0"/>
<keyword evidence="1" id="KW-0472">Membrane</keyword>
<protein>
    <recommendedName>
        <fullName evidence="4">DUF4218 domain-containing protein</fullName>
    </recommendedName>
</protein>
<evidence type="ECO:0000313" key="2">
    <source>
        <dbReference type="EMBL" id="TFK17549.1"/>
    </source>
</evidence>
<reference evidence="2 3" key="1">
    <citation type="journal article" date="2019" name="Nat. Ecol. Evol.">
        <title>Megaphylogeny resolves global patterns of mushroom evolution.</title>
        <authorList>
            <person name="Varga T."/>
            <person name="Krizsan K."/>
            <person name="Foldi C."/>
            <person name="Dima B."/>
            <person name="Sanchez-Garcia M."/>
            <person name="Sanchez-Ramirez S."/>
            <person name="Szollosi G.J."/>
            <person name="Szarkandi J.G."/>
            <person name="Papp V."/>
            <person name="Albert L."/>
            <person name="Andreopoulos W."/>
            <person name="Angelini C."/>
            <person name="Antonin V."/>
            <person name="Barry K.W."/>
            <person name="Bougher N.L."/>
            <person name="Buchanan P."/>
            <person name="Buyck B."/>
            <person name="Bense V."/>
            <person name="Catcheside P."/>
            <person name="Chovatia M."/>
            <person name="Cooper J."/>
            <person name="Damon W."/>
            <person name="Desjardin D."/>
            <person name="Finy P."/>
            <person name="Geml J."/>
            <person name="Haridas S."/>
            <person name="Hughes K."/>
            <person name="Justo A."/>
            <person name="Karasinski D."/>
            <person name="Kautmanova I."/>
            <person name="Kiss B."/>
            <person name="Kocsube S."/>
            <person name="Kotiranta H."/>
            <person name="LaButti K.M."/>
            <person name="Lechner B.E."/>
            <person name="Liimatainen K."/>
            <person name="Lipzen A."/>
            <person name="Lukacs Z."/>
            <person name="Mihaltcheva S."/>
            <person name="Morgado L.N."/>
            <person name="Niskanen T."/>
            <person name="Noordeloos M.E."/>
            <person name="Ohm R.A."/>
            <person name="Ortiz-Santana B."/>
            <person name="Ovrebo C."/>
            <person name="Racz N."/>
            <person name="Riley R."/>
            <person name="Savchenko A."/>
            <person name="Shiryaev A."/>
            <person name="Soop K."/>
            <person name="Spirin V."/>
            <person name="Szebenyi C."/>
            <person name="Tomsovsky M."/>
            <person name="Tulloss R.E."/>
            <person name="Uehling J."/>
            <person name="Grigoriev I.V."/>
            <person name="Vagvolgyi C."/>
            <person name="Papp T."/>
            <person name="Martin F.M."/>
            <person name="Miettinen O."/>
            <person name="Hibbett D.S."/>
            <person name="Nagy L.G."/>
        </authorList>
    </citation>
    <scope>NUCLEOTIDE SEQUENCE [LARGE SCALE GENOMIC DNA]</scope>
    <source>
        <strain evidence="2 3">CBS 121175</strain>
    </source>
</reference>
<evidence type="ECO:0000313" key="3">
    <source>
        <dbReference type="Proteomes" id="UP000307440"/>
    </source>
</evidence>